<dbReference type="InterPro" id="IPR010730">
    <property type="entry name" value="HET"/>
</dbReference>
<evidence type="ECO:0000313" key="3">
    <source>
        <dbReference type="Proteomes" id="UP001305647"/>
    </source>
</evidence>
<dbReference type="Proteomes" id="UP001305647">
    <property type="component" value="Unassembled WGS sequence"/>
</dbReference>
<dbReference type="AlphaFoldDB" id="A0AAN6SZZ1"/>
<dbReference type="EMBL" id="MU863651">
    <property type="protein sequence ID" value="KAK4099221.1"/>
    <property type="molecule type" value="Genomic_DNA"/>
</dbReference>
<proteinExistence type="predicted"/>
<sequence length="522" mass="59320">MWSHKGHKADRLRTTTSLLSARCKRSLQRPTKFEALSYMWGPEDGNHVITLNDFPFQVRRNLREALRFLRGYDRTRKEISSCMYWIDAICINQDDTTERNRQLPIMGQIYFRASTVVVWLGSSYQKFPRDSIRAAPGSGADKKTEDGVSPRVSSLQKEMIRCLQKDKYWTRLWIIQEIGRARHLRVCFGDHYMQWEAFARLINMNHGDGNTGPLRLDRLLRKDYDDSHTLKRLLEDHREAECINPRDKIYGLVGLACDAADSPMDYNKSLYEVWKDTMVLMNRWGLFKEESQILPVGSLIKSLLVADQRSDPWSRIWKELEDQVDSTQLVEDLMPVNPLIFQLEAIVLGGIICIGPSASELVSSPDGTVGWSIAIQRWFPGHELGSAGNEYDKLLSTLLECDDSKVEGMCSSRPSVVTWSGETQNSGDCPPETMGVASGLVKPGDLICWVRSSRRALVVRNNGTGGGGWGPELRVFGTALVTEDMGRLAPNEQFYTDRWMSLERELRAQVKVDASTIFALLE</sequence>
<organism evidence="2 3">
    <name type="scientific">Parathielavia hyrcaniae</name>
    <dbReference type="NCBI Taxonomy" id="113614"/>
    <lineage>
        <taxon>Eukaryota</taxon>
        <taxon>Fungi</taxon>
        <taxon>Dikarya</taxon>
        <taxon>Ascomycota</taxon>
        <taxon>Pezizomycotina</taxon>
        <taxon>Sordariomycetes</taxon>
        <taxon>Sordariomycetidae</taxon>
        <taxon>Sordariales</taxon>
        <taxon>Chaetomiaceae</taxon>
        <taxon>Parathielavia</taxon>
    </lineage>
</organism>
<dbReference type="PANTHER" id="PTHR24148:SF64">
    <property type="entry name" value="HETEROKARYON INCOMPATIBILITY DOMAIN-CONTAINING PROTEIN"/>
    <property type="match status" value="1"/>
</dbReference>
<evidence type="ECO:0000259" key="1">
    <source>
        <dbReference type="Pfam" id="PF06985"/>
    </source>
</evidence>
<feature type="domain" description="Heterokaryon incompatibility" evidence="1">
    <location>
        <begin position="33"/>
        <end position="177"/>
    </location>
</feature>
<comment type="caution">
    <text evidence="2">The sequence shown here is derived from an EMBL/GenBank/DDBJ whole genome shotgun (WGS) entry which is preliminary data.</text>
</comment>
<dbReference type="InterPro" id="IPR052895">
    <property type="entry name" value="HetReg/Transcr_Mod"/>
</dbReference>
<name>A0AAN6SZZ1_9PEZI</name>
<evidence type="ECO:0000313" key="2">
    <source>
        <dbReference type="EMBL" id="KAK4099221.1"/>
    </source>
</evidence>
<reference evidence="2" key="2">
    <citation type="submission" date="2023-05" db="EMBL/GenBank/DDBJ databases">
        <authorList>
            <consortium name="Lawrence Berkeley National Laboratory"/>
            <person name="Steindorff A."/>
            <person name="Hensen N."/>
            <person name="Bonometti L."/>
            <person name="Westerberg I."/>
            <person name="Brannstrom I.O."/>
            <person name="Guillou S."/>
            <person name="Cros-Aarteil S."/>
            <person name="Calhoun S."/>
            <person name="Haridas S."/>
            <person name="Kuo A."/>
            <person name="Mondo S."/>
            <person name="Pangilinan J."/>
            <person name="Riley R."/>
            <person name="Labutti K."/>
            <person name="Andreopoulos B."/>
            <person name="Lipzen A."/>
            <person name="Chen C."/>
            <person name="Yanf M."/>
            <person name="Daum C."/>
            <person name="Ng V."/>
            <person name="Clum A."/>
            <person name="Ohm R."/>
            <person name="Martin F."/>
            <person name="Silar P."/>
            <person name="Natvig D."/>
            <person name="Lalanne C."/>
            <person name="Gautier V."/>
            <person name="Ament-Velasquez S.L."/>
            <person name="Kruys A."/>
            <person name="Hutchinson M.I."/>
            <person name="Powell A.J."/>
            <person name="Barry K."/>
            <person name="Miller A.N."/>
            <person name="Grigoriev I.V."/>
            <person name="Debuchy R."/>
            <person name="Gladieux P."/>
            <person name="Thoren M.H."/>
            <person name="Johannesson H."/>
        </authorList>
    </citation>
    <scope>NUCLEOTIDE SEQUENCE</scope>
    <source>
        <strain evidence="2">CBS 757.83</strain>
    </source>
</reference>
<dbReference type="PANTHER" id="PTHR24148">
    <property type="entry name" value="ANKYRIN REPEAT DOMAIN-CONTAINING PROTEIN 39 HOMOLOG-RELATED"/>
    <property type="match status" value="1"/>
</dbReference>
<gene>
    <name evidence="2" type="ORF">N658DRAFT_560510</name>
</gene>
<dbReference type="Pfam" id="PF06985">
    <property type="entry name" value="HET"/>
    <property type="match status" value="1"/>
</dbReference>
<accession>A0AAN6SZZ1</accession>
<protein>
    <submittedName>
        <fullName evidence="2">HET-domain-containing protein</fullName>
    </submittedName>
</protein>
<reference evidence="2" key="1">
    <citation type="journal article" date="2023" name="Mol. Phylogenet. Evol.">
        <title>Genome-scale phylogeny and comparative genomics of the fungal order Sordariales.</title>
        <authorList>
            <person name="Hensen N."/>
            <person name="Bonometti L."/>
            <person name="Westerberg I."/>
            <person name="Brannstrom I.O."/>
            <person name="Guillou S."/>
            <person name="Cros-Aarteil S."/>
            <person name="Calhoun S."/>
            <person name="Haridas S."/>
            <person name="Kuo A."/>
            <person name="Mondo S."/>
            <person name="Pangilinan J."/>
            <person name="Riley R."/>
            <person name="LaButti K."/>
            <person name="Andreopoulos B."/>
            <person name="Lipzen A."/>
            <person name="Chen C."/>
            <person name="Yan M."/>
            <person name="Daum C."/>
            <person name="Ng V."/>
            <person name="Clum A."/>
            <person name="Steindorff A."/>
            <person name="Ohm R.A."/>
            <person name="Martin F."/>
            <person name="Silar P."/>
            <person name="Natvig D.O."/>
            <person name="Lalanne C."/>
            <person name="Gautier V."/>
            <person name="Ament-Velasquez S.L."/>
            <person name="Kruys A."/>
            <person name="Hutchinson M.I."/>
            <person name="Powell A.J."/>
            <person name="Barry K."/>
            <person name="Miller A.N."/>
            <person name="Grigoriev I.V."/>
            <person name="Debuchy R."/>
            <person name="Gladieux P."/>
            <person name="Hiltunen Thoren M."/>
            <person name="Johannesson H."/>
        </authorList>
    </citation>
    <scope>NUCLEOTIDE SEQUENCE</scope>
    <source>
        <strain evidence="2">CBS 757.83</strain>
    </source>
</reference>
<keyword evidence="3" id="KW-1185">Reference proteome</keyword>